<name>A0A9E6TUF0_9PSED</name>
<dbReference type="InterPro" id="IPR006076">
    <property type="entry name" value="FAD-dep_OxRdtase"/>
</dbReference>
<dbReference type="GO" id="GO:0005737">
    <property type="term" value="C:cytoplasm"/>
    <property type="evidence" value="ECO:0007669"/>
    <property type="project" value="TreeGrafter"/>
</dbReference>
<dbReference type="AlphaFoldDB" id="A0A9E6TUF0"/>
<dbReference type="Proteomes" id="UP000634530">
    <property type="component" value="Chromosome"/>
</dbReference>
<dbReference type="InterPro" id="IPR036188">
    <property type="entry name" value="FAD/NAD-bd_sf"/>
</dbReference>
<evidence type="ECO:0000259" key="2">
    <source>
        <dbReference type="Pfam" id="PF01266"/>
    </source>
</evidence>
<feature type="domain" description="FAD dependent oxidoreductase" evidence="2">
    <location>
        <begin position="33"/>
        <end position="393"/>
    </location>
</feature>
<dbReference type="GO" id="GO:0016491">
    <property type="term" value="F:oxidoreductase activity"/>
    <property type="evidence" value="ECO:0007669"/>
    <property type="project" value="UniProtKB-KW"/>
</dbReference>
<dbReference type="KEGG" id="pvw:HU752_012890"/>
<dbReference type="PANTHER" id="PTHR13847">
    <property type="entry name" value="SARCOSINE DEHYDROGENASE-RELATED"/>
    <property type="match status" value="1"/>
</dbReference>
<dbReference type="PANTHER" id="PTHR13847:SF285">
    <property type="entry name" value="FAD DEPENDENT OXIDOREDUCTASE DOMAIN-CONTAINING PROTEIN"/>
    <property type="match status" value="1"/>
</dbReference>
<dbReference type="Gene3D" id="3.50.50.60">
    <property type="entry name" value="FAD/NAD(P)-binding domain"/>
    <property type="match status" value="1"/>
</dbReference>
<organism evidence="3 4">
    <name type="scientific">Pseudomonas vanderleydeniana</name>
    <dbReference type="NCBI Taxonomy" id="2745495"/>
    <lineage>
        <taxon>Bacteria</taxon>
        <taxon>Pseudomonadati</taxon>
        <taxon>Pseudomonadota</taxon>
        <taxon>Gammaproteobacteria</taxon>
        <taxon>Pseudomonadales</taxon>
        <taxon>Pseudomonadaceae</taxon>
        <taxon>Pseudomonas</taxon>
    </lineage>
</organism>
<accession>A0A9E6TUF0</accession>
<evidence type="ECO:0000313" key="3">
    <source>
        <dbReference type="EMBL" id="QXI30779.1"/>
    </source>
</evidence>
<dbReference type="EMBL" id="CP077093">
    <property type="protein sequence ID" value="QXI30779.1"/>
    <property type="molecule type" value="Genomic_DNA"/>
</dbReference>
<dbReference type="RefSeq" id="WP_186679838.1">
    <property type="nucleotide sequence ID" value="NZ_CP077093.1"/>
</dbReference>
<sequence>MSAKIDLSQIPNKPLWFEPSPPRERLDAALQADVVIVGAGYTGLWTAYYLLKSDPSLRVVLLEKREVGFGASGRNGGWASAIFPISLPRVAQMYSHAAALQLQAAMNETVDEIGRVLALEGVDADYAKQGFLSLARSTPQMERVRAAVAASTQFGLSEQWQVLEGAEARSRIGAEDVQGALYTEHCALIHPGKLVRGLARLVESLGARIFEQSAVLQMAPGVVHTERGSVRADITVRATEAFTSQQPGKSRFVIPLYSLVLATEPLSRDQLASLRLDHRLAFNDMRHLRVYGQVTAEGRLVFGGRGAPYQWGSRMSDSNDLVDSIHGKIHTTMTEFFPALANARITHRWGGALGVSRDWCPTVSIDRKNRMAWAGNYVGDGVATSNLAGRILRNLILERSEDIDTLPFVNHRSPSWEREPLRWFGINSGLAAASLSDIEERFTHRPSRTAMLLEKLTGAH</sequence>
<dbReference type="Pfam" id="PF01266">
    <property type="entry name" value="DAO"/>
    <property type="match status" value="1"/>
</dbReference>
<evidence type="ECO:0000256" key="1">
    <source>
        <dbReference type="ARBA" id="ARBA00023002"/>
    </source>
</evidence>
<dbReference type="SUPFAM" id="SSF51905">
    <property type="entry name" value="FAD/NAD(P)-binding domain"/>
    <property type="match status" value="1"/>
</dbReference>
<keyword evidence="4" id="KW-1185">Reference proteome</keyword>
<keyword evidence="1" id="KW-0560">Oxidoreductase</keyword>
<reference evidence="3 4" key="1">
    <citation type="journal article" date="2020" name="Microorganisms">
        <title>Reliable Identification of Environmental Pseudomonas Isolates Using the rpoD Gene.</title>
        <authorList>
            <consortium name="The Broad Institute Genome Sequencing Platform"/>
            <person name="Girard L."/>
            <person name="Lood C."/>
            <person name="Rokni-Zadeh H."/>
            <person name="van Noort V."/>
            <person name="Lavigne R."/>
            <person name="De Mot R."/>
        </authorList>
    </citation>
    <scope>NUCLEOTIDE SEQUENCE [LARGE SCALE GENOMIC DNA]</scope>
    <source>
        <strain evidence="3 4">RW8P3</strain>
    </source>
</reference>
<protein>
    <submittedName>
        <fullName evidence="3">FAD-binding oxidoreductase</fullName>
    </submittedName>
</protein>
<evidence type="ECO:0000313" key="4">
    <source>
        <dbReference type="Proteomes" id="UP000634530"/>
    </source>
</evidence>
<reference evidence="3 4" key="2">
    <citation type="journal article" date="2021" name="Microorganisms">
        <title>The Ever-Expanding Pseudomonas Genus: Description of 43 New Species and Partition of the Pseudomonas putida Group.</title>
        <authorList>
            <person name="Girard L."/>
            <person name="Lood C."/>
            <person name="Hofte M."/>
            <person name="Vandamme P."/>
            <person name="Rokni-Zadeh H."/>
            <person name="van Noort V."/>
            <person name="Lavigne R."/>
            <person name="De Mot R."/>
        </authorList>
    </citation>
    <scope>NUCLEOTIDE SEQUENCE [LARGE SCALE GENOMIC DNA]</scope>
    <source>
        <strain evidence="3 4">RW8P3</strain>
    </source>
</reference>
<gene>
    <name evidence="3" type="ORF">HU752_012890</name>
</gene>
<proteinExistence type="predicted"/>
<dbReference type="Gene3D" id="3.30.9.10">
    <property type="entry name" value="D-Amino Acid Oxidase, subunit A, domain 2"/>
    <property type="match status" value="1"/>
</dbReference>